<evidence type="ECO:0000313" key="1">
    <source>
        <dbReference type="EMBL" id="KAE8391203.1"/>
    </source>
</evidence>
<dbReference type="Proteomes" id="UP000326877">
    <property type="component" value="Unassembled WGS sequence"/>
</dbReference>
<reference evidence="1" key="1">
    <citation type="submission" date="2019-04" db="EMBL/GenBank/DDBJ databases">
        <title>Friends and foes A comparative genomics studyof 23 Aspergillus species from section Flavi.</title>
        <authorList>
            <consortium name="DOE Joint Genome Institute"/>
            <person name="Kjaerbolling I."/>
            <person name="Vesth T."/>
            <person name="Frisvad J.C."/>
            <person name="Nybo J.L."/>
            <person name="Theobald S."/>
            <person name="Kildgaard S."/>
            <person name="Isbrandt T."/>
            <person name="Kuo A."/>
            <person name="Sato A."/>
            <person name="Lyhne E.K."/>
            <person name="Kogle M.E."/>
            <person name="Wiebenga A."/>
            <person name="Kun R.S."/>
            <person name="Lubbers R.J."/>
            <person name="Makela M.R."/>
            <person name="Barry K."/>
            <person name="Chovatia M."/>
            <person name="Clum A."/>
            <person name="Daum C."/>
            <person name="Haridas S."/>
            <person name="He G."/>
            <person name="LaButti K."/>
            <person name="Lipzen A."/>
            <person name="Mondo S."/>
            <person name="Riley R."/>
            <person name="Salamov A."/>
            <person name="Simmons B.A."/>
            <person name="Magnuson J.K."/>
            <person name="Henrissat B."/>
            <person name="Mortensen U.H."/>
            <person name="Larsen T.O."/>
            <person name="Devries R.P."/>
            <person name="Grigoriev I.V."/>
            <person name="Machida M."/>
            <person name="Baker S.E."/>
            <person name="Andersen M.R."/>
        </authorList>
    </citation>
    <scope>NUCLEOTIDE SEQUENCE [LARGE SCALE GENOMIC DNA]</scope>
    <source>
        <strain evidence="1">IBT 14317</strain>
    </source>
</reference>
<accession>A0A5N7CC82</accession>
<proteinExistence type="predicted"/>
<protein>
    <submittedName>
        <fullName evidence="1">Uncharacterized protein</fullName>
    </submittedName>
</protein>
<name>A0A5N7CC82_PETAA</name>
<dbReference type="EMBL" id="ML735247">
    <property type="protein sequence ID" value="KAE8391203.1"/>
    <property type="molecule type" value="Genomic_DNA"/>
</dbReference>
<dbReference type="AlphaFoldDB" id="A0A5N7CC82"/>
<gene>
    <name evidence="1" type="ORF">BDV23DRAFT_153621</name>
</gene>
<organism evidence="1">
    <name type="scientific">Petromyces alliaceus</name>
    <name type="common">Aspergillus alliaceus</name>
    <dbReference type="NCBI Taxonomy" id="209559"/>
    <lineage>
        <taxon>Eukaryota</taxon>
        <taxon>Fungi</taxon>
        <taxon>Dikarya</taxon>
        <taxon>Ascomycota</taxon>
        <taxon>Pezizomycotina</taxon>
        <taxon>Eurotiomycetes</taxon>
        <taxon>Eurotiomycetidae</taxon>
        <taxon>Eurotiales</taxon>
        <taxon>Aspergillaceae</taxon>
        <taxon>Aspergillus</taxon>
        <taxon>Aspergillus subgen. Circumdati</taxon>
    </lineage>
</organism>
<feature type="non-terminal residue" evidence="1">
    <location>
        <position position="1"/>
    </location>
</feature>
<sequence length="89" mass="9798">YPKKKKTAQPSSSTCVSKNLSTAMEGWVYQSINASLPGGLGPIGDGVFSPYDVSPRQGNINPYRILTRRLWSGCLTESNCFRRMPLRCG</sequence>